<evidence type="ECO:0000313" key="3">
    <source>
        <dbReference type="Proteomes" id="UP000016930"/>
    </source>
</evidence>
<protein>
    <submittedName>
        <fullName evidence="2">Uncharacterized protein</fullName>
    </submittedName>
</protein>
<evidence type="ECO:0000313" key="2">
    <source>
        <dbReference type="EMBL" id="EMD33035.1"/>
    </source>
</evidence>
<dbReference type="EMBL" id="KB445808">
    <property type="protein sequence ID" value="EMD33035.1"/>
    <property type="molecule type" value="Genomic_DNA"/>
</dbReference>
<feature type="region of interest" description="Disordered" evidence="1">
    <location>
        <begin position="1"/>
        <end position="47"/>
    </location>
</feature>
<reference evidence="2 3" key="1">
    <citation type="journal article" date="2012" name="Proc. Natl. Acad. Sci. U.S.A.">
        <title>Comparative genomics of Ceriporiopsis subvermispora and Phanerochaete chrysosporium provide insight into selective ligninolysis.</title>
        <authorList>
            <person name="Fernandez-Fueyo E."/>
            <person name="Ruiz-Duenas F.J."/>
            <person name="Ferreira P."/>
            <person name="Floudas D."/>
            <person name="Hibbett D.S."/>
            <person name="Canessa P."/>
            <person name="Larrondo L.F."/>
            <person name="James T.Y."/>
            <person name="Seelenfreund D."/>
            <person name="Lobos S."/>
            <person name="Polanco R."/>
            <person name="Tello M."/>
            <person name="Honda Y."/>
            <person name="Watanabe T."/>
            <person name="Watanabe T."/>
            <person name="Ryu J.S."/>
            <person name="Kubicek C.P."/>
            <person name="Schmoll M."/>
            <person name="Gaskell J."/>
            <person name="Hammel K.E."/>
            <person name="St John F.J."/>
            <person name="Vanden Wymelenberg A."/>
            <person name="Sabat G."/>
            <person name="Splinter BonDurant S."/>
            <person name="Syed K."/>
            <person name="Yadav J.S."/>
            <person name="Doddapaneni H."/>
            <person name="Subramanian V."/>
            <person name="Lavin J.L."/>
            <person name="Oguiza J.A."/>
            <person name="Perez G."/>
            <person name="Pisabarro A.G."/>
            <person name="Ramirez L."/>
            <person name="Santoyo F."/>
            <person name="Master E."/>
            <person name="Coutinho P.M."/>
            <person name="Henrissat B."/>
            <person name="Lombard V."/>
            <person name="Magnuson J.K."/>
            <person name="Kuees U."/>
            <person name="Hori C."/>
            <person name="Igarashi K."/>
            <person name="Samejima M."/>
            <person name="Held B.W."/>
            <person name="Barry K.W."/>
            <person name="LaButti K.M."/>
            <person name="Lapidus A."/>
            <person name="Lindquist E.A."/>
            <person name="Lucas S.M."/>
            <person name="Riley R."/>
            <person name="Salamov A.A."/>
            <person name="Hoffmeister D."/>
            <person name="Schwenk D."/>
            <person name="Hadar Y."/>
            <person name="Yarden O."/>
            <person name="de Vries R.P."/>
            <person name="Wiebenga A."/>
            <person name="Stenlid J."/>
            <person name="Eastwood D."/>
            <person name="Grigoriev I.V."/>
            <person name="Berka R.M."/>
            <person name="Blanchette R.A."/>
            <person name="Kersten P."/>
            <person name="Martinez A.T."/>
            <person name="Vicuna R."/>
            <person name="Cullen D."/>
        </authorList>
    </citation>
    <scope>NUCLEOTIDE SEQUENCE [LARGE SCALE GENOMIC DNA]</scope>
    <source>
        <strain evidence="2 3">B</strain>
    </source>
</reference>
<dbReference type="Proteomes" id="UP000016930">
    <property type="component" value="Unassembled WGS sequence"/>
</dbReference>
<gene>
    <name evidence="2" type="ORF">CERSUDRAFT_77066</name>
</gene>
<accession>M2QLL6</accession>
<name>M2QLL6_CERS8</name>
<sequence length="247" mass="27777">MPKILSSIPETPHHSLVPARGKRNKISRGPPPHASVAHSDSLDLAPTPHPQWLPPTVRCYLSDDNWQIDQCALDRVTSQTRLVRCGLRTFLGVENGAVFGMLFVHKRKGRRFPGGREHDRHTLYFVAAAHDQCNPITLISFSPQIILARCEKYPNTRGPTWTRFKHWSLQTPHEFVTTHVWMRGWLGYLSNNATHLAQIQQLQAVQDWLKPIEIYALAGFSPCCGDSATEIVDSDSDGSMVKAEPAE</sequence>
<dbReference type="AlphaFoldDB" id="M2QLL6"/>
<organism evidence="2 3">
    <name type="scientific">Ceriporiopsis subvermispora (strain B)</name>
    <name type="common">White-rot fungus</name>
    <name type="synonym">Gelatoporia subvermispora</name>
    <dbReference type="NCBI Taxonomy" id="914234"/>
    <lineage>
        <taxon>Eukaryota</taxon>
        <taxon>Fungi</taxon>
        <taxon>Dikarya</taxon>
        <taxon>Basidiomycota</taxon>
        <taxon>Agaricomycotina</taxon>
        <taxon>Agaricomycetes</taxon>
        <taxon>Polyporales</taxon>
        <taxon>Gelatoporiaceae</taxon>
        <taxon>Gelatoporia</taxon>
    </lineage>
</organism>
<evidence type="ECO:0000256" key="1">
    <source>
        <dbReference type="SAM" id="MobiDB-lite"/>
    </source>
</evidence>
<proteinExistence type="predicted"/>
<keyword evidence="3" id="KW-1185">Reference proteome</keyword>
<dbReference type="HOGENOM" id="CLU_1124398_0_0_1"/>